<dbReference type="EMBL" id="CYGV01001001">
    <property type="protein sequence ID" value="CUA69869.1"/>
    <property type="molecule type" value="Genomic_DNA"/>
</dbReference>
<gene>
    <name evidence="3" type="ORF">RSOLAG22IIIB_04125</name>
</gene>
<feature type="transmembrane region" description="Helical" evidence="2">
    <location>
        <begin position="220"/>
        <end position="241"/>
    </location>
</feature>
<feature type="transmembrane region" description="Helical" evidence="2">
    <location>
        <begin position="455"/>
        <end position="476"/>
    </location>
</feature>
<feature type="transmembrane region" description="Helical" evidence="2">
    <location>
        <begin position="134"/>
        <end position="154"/>
    </location>
</feature>
<evidence type="ECO:0000256" key="1">
    <source>
        <dbReference type="SAM" id="MobiDB-lite"/>
    </source>
</evidence>
<keyword evidence="2" id="KW-0472">Membrane</keyword>
<accession>A0A0K6FUW4</accession>
<dbReference type="Pfam" id="PF06772">
    <property type="entry name" value="LtrA"/>
    <property type="match status" value="1"/>
</dbReference>
<name>A0A0K6FUW4_9AGAM</name>
<reference evidence="3 4" key="1">
    <citation type="submission" date="2015-07" db="EMBL/GenBank/DDBJ databases">
        <authorList>
            <person name="Noorani M."/>
        </authorList>
    </citation>
    <scope>NUCLEOTIDE SEQUENCE [LARGE SCALE GENOMIC DNA]</scope>
    <source>
        <strain evidence="3">BBA 69670</strain>
    </source>
</reference>
<evidence type="ECO:0000313" key="4">
    <source>
        <dbReference type="Proteomes" id="UP000044841"/>
    </source>
</evidence>
<feature type="transmembrane region" description="Helical" evidence="2">
    <location>
        <begin position="420"/>
        <end position="439"/>
    </location>
</feature>
<sequence>MPLPSTFTKEPDADATLADLRLRQWRRPSRNPFEPTNSEPDIIDAEDLADNVPHLKRRPAVRSRSTRSGRSGVKRSGTSHTFKSKHSEPDSEHPELKHPGSKWVHLFYDLAWTASFASLTQNGKFQNPLDTLNYFLFFAAVMWLWASQTLYSIHFYTNDWFHLMSTFLQLFVFGMLSATTLGYDVTTYIVHSPGTNTLRNSEDKDDNDPQRFIDEKTARLSMLVLAIAFASTRFIHLVQYLRVLYYARWSTRINQVKDKSNTNRSGTDPQVPTRPWIECIPPQLKFITSGLLISNPMFIAALVISALPFGQTITGASLKLGLWFGGFLVELLSHLSIPVYRWVTKRIRLLNGAAGSGSGSEHGGNSSVSISSGYELPVSPGMDLCERLQTVTTIILGEGINGIAGTLSAVMVAPGAGRAVVVNVISAACTIWFIAYIYFEGPKGDKAPQTKSLRYILWLILHLPFLASTVLLLIGIKNQFLLTVRFGS</sequence>
<dbReference type="AlphaFoldDB" id="A0A0K6FUW4"/>
<evidence type="ECO:0000256" key="2">
    <source>
        <dbReference type="SAM" id="Phobius"/>
    </source>
</evidence>
<feature type="region of interest" description="Disordered" evidence="1">
    <location>
        <begin position="1"/>
        <end position="96"/>
    </location>
</feature>
<feature type="compositionally biased region" description="Low complexity" evidence="1">
    <location>
        <begin position="68"/>
        <end position="79"/>
    </location>
</feature>
<feature type="transmembrane region" description="Helical" evidence="2">
    <location>
        <begin position="320"/>
        <end position="340"/>
    </location>
</feature>
<dbReference type="PANTHER" id="PTHR42101">
    <property type="entry name" value="CHROMOSOME 16, WHOLE GENOME SHOTGUN SEQUENCE"/>
    <property type="match status" value="1"/>
</dbReference>
<proteinExistence type="predicted"/>
<keyword evidence="2" id="KW-0812">Transmembrane</keyword>
<feature type="transmembrane region" description="Helical" evidence="2">
    <location>
        <begin position="286"/>
        <end position="308"/>
    </location>
</feature>
<keyword evidence="4" id="KW-1185">Reference proteome</keyword>
<feature type="compositionally biased region" description="Basic and acidic residues" evidence="1">
    <location>
        <begin position="85"/>
        <end position="96"/>
    </location>
</feature>
<feature type="compositionally biased region" description="Basic residues" evidence="1">
    <location>
        <begin position="54"/>
        <end position="67"/>
    </location>
</feature>
<dbReference type="Proteomes" id="UP000044841">
    <property type="component" value="Unassembled WGS sequence"/>
</dbReference>
<evidence type="ECO:0000313" key="3">
    <source>
        <dbReference type="EMBL" id="CUA69869.1"/>
    </source>
</evidence>
<dbReference type="InterPro" id="IPR010640">
    <property type="entry name" value="Low_temperature_requirement_A"/>
</dbReference>
<dbReference type="PANTHER" id="PTHR42101:SF1">
    <property type="entry name" value="LOW TEMPERATURE REQUIREMENT A"/>
    <property type="match status" value="1"/>
</dbReference>
<feature type="transmembrane region" description="Helical" evidence="2">
    <location>
        <begin position="160"/>
        <end position="183"/>
    </location>
</feature>
<organism evidence="3 4">
    <name type="scientific">Rhizoctonia solani</name>
    <dbReference type="NCBI Taxonomy" id="456999"/>
    <lineage>
        <taxon>Eukaryota</taxon>
        <taxon>Fungi</taxon>
        <taxon>Dikarya</taxon>
        <taxon>Basidiomycota</taxon>
        <taxon>Agaricomycotina</taxon>
        <taxon>Agaricomycetes</taxon>
        <taxon>Cantharellales</taxon>
        <taxon>Ceratobasidiaceae</taxon>
        <taxon>Rhizoctonia</taxon>
    </lineage>
</organism>
<protein>
    <submittedName>
        <fullName evidence="3">Uncharacterized protein</fullName>
    </submittedName>
</protein>
<keyword evidence="2" id="KW-1133">Transmembrane helix</keyword>